<sequence>MTPQETADAALVPALRIADPEQRIAAYHAATGRKLVNLGIADNVLLYDSLDEHVFGRVRLGEDDIRYLSPPYGTARLREKVAALLRENFSAVIDPHSDVFATAGVSGALESLALALRQGGVLRQGDGVLVPTPCWQGFRWCFEQRPGLRLVPVPTLKRSGGGREHFGLILKDLQRAYCAQRTPPRLLVLTNPGNPLGVNHPAALLEDICAWALEQTDMHVVSDEIYAFSQIEGADPPFTSALSLEVCRRRRDRVHLVWGLGKDFGLSGFRVGFLVSASPQVRSVLAGDERHKSVCWFGPLDSLKGAYLKLLFQVPDEGAEDSGDGAGEWYPRALMRLYRRRLTEARGDVAGALGHADIDYAGRGEPGRNPAQFFLLDLRAHLDRVPVGGPALFPEIDRREAALERWLRDRAGVQLLPGETLSCPRPGYFRMCYTAYRPGTVCGAVAGLRRALDDLPPPPAAG</sequence>
<dbReference type="GO" id="GO:0006520">
    <property type="term" value="P:amino acid metabolic process"/>
    <property type="evidence" value="ECO:0007669"/>
    <property type="project" value="TreeGrafter"/>
</dbReference>
<dbReference type="InterPro" id="IPR004838">
    <property type="entry name" value="NHTrfase_class1_PyrdxlP-BS"/>
</dbReference>
<keyword evidence="5" id="KW-1185">Reference proteome</keyword>
<evidence type="ECO:0000259" key="3">
    <source>
        <dbReference type="Pfam" id="PF00155"/>
    </source>
</evidence>
<dbReference type="EMBL" id="FOLM01000007">
    <property type="protein sequence ID" value="SFC88946.1"/>
    <property type="molecule type" value="Genomic_DNA"/>
</dbReference>
<evidence type="ECO:0000256" key="1">
    <source>
        <dbReference type="ARBA" id="ARBA00022898"/>
    </source>
</evidence>
<dbReference type="STRING" id="910347.SAMN05421773_10767"/>
<evidence type="ECO:0000313" key="4">
    <source>
        <dbReference type="EMBL" id="SFC88946.1"/>
    </source>
</evidence>
<dbReference type="Gene3D" id="3.90.1150.10">
    <property type="entry name" value="Aspartate Aminotransferase, domain 1"/>
    <property type="match status" value="1"/>
</dbReference>
<dbReference type="InterPro" id="IPR015424">
    <property type="entry name" value="PyrdxlP-dep_Trfase"/>
</dbReference>
<evidence type="ECO:0000313" key="5">
    <source>
        <dbReference type="Proteomes" id="UP000199207"/>
    </source>
</evidence>
<dbReference type="Pfam" id="PF00155">
    <property type="entry name" value="Aminotran_1_2"/>
    <property type="match status" value="1"/>
</dbReference>
<keyword evidence="2 4" id="KW-0808">Transferase</keyword>
<dbReference type="GO" id="GO:0030170">
    <property type="term" value="F:pyridoxal phosphate binding"/>
    <property type="evidence" value="ECO:0007669"/>
    <property type="project" value="InterPro"/>
</dbReference>
<organism evidence="4 5">
    <name type="scientific">Streptomyces aidingensis</name>
    <dbReference type="NCBI Taxonomy" id="910347"/>
    <lineage>
        <taxon>Bacteria</taxon>
        <taxon>Bacillati</taxon>
        <taxon>Actinomycetota</taxon>
        <taxon>Actinomycetes</taxon>
        <taxon>Kitasatosporales</taxon>
        <taxon>Streptomycetaceae</taxon>
        <taxon>Streptomyces</taxon>
    </lineage>
</organism>
<comment type="cofactor">
    <cofactor evidence="2">
        <name>pyridoxal 5'-phosphate</name>
        <dbReference type="ChEBI" id="CHEBI:597326"/>
    </cofactor>
</comment>
<dbReference type="InterPro" id="IPR015422">
    <property type="entry name" value="PyrdxlP-dep_Trfase_small"/>
</dbReference>
<dbReference type="PROSITE" id="PS00105">
    <property type="entry name" value="AA_TRANSFER_CLASS_1"/>
    <property type="match status" value="1"/>
</dbReference>
<dbReference type="PANTHER" id="PTHR43795">
    <property type="entry name" value="BIFUNCTIONAL ASPARTATE AMINOTRANSFERASE AND GLUTAMATE/ASPARTATE-PREPHENATE AMINOTRANSFERASE-RELATED"/>
    <property type="match status" value="1"/>
</dbReference>
<keyword evidence="1" id="KW-0663">Pyridoxal phosphate</keyword>
<dbReference type="SUPFAM" id="SSF53383">
    <property type="entry name" value="PLP-dependent transferases"/>
    <property type="match status" value="1"/>
</dbReference>
<name>A0A1I1MUX3_9ACTN</name>
<dbReference type="RefSeq" id="WP_175541412.1">
    <property type="nucleotide sequence ID" value="NZ_FOLM01000007.1"/>
</dbReference>
<accession>A0A1I1MUX3</accession>
<dbReference type="GO" id="GO:0008483">
    <property type="term" value="F:transaminase activity"/>
    <property type="evidence" value="ECO:0007669"/>
    <property type="project" value="UniProtKB-KW"/>
</dbReference>
<gene>
    <name evidence="4" type="ORF">SAMN05421773_10767</name>
</gene>
<protein>
    <recommendedName>
        <fullName evidence="2">Aminotransferase</fullName>
        <ecNumber evidence="2">2.6.1.-</ecNumber>
    </recommendedName>
</protein>
<dbReference type="InterPro" id="IPR050478">
    <property type="entry name" value="Ethylene_sulfur-biosynth"/>
</dbReference>
<dbReference type="Proteomes" id="UP000199207">
    <property type="component" value="Unassembled WGS sequence"/>
</dbReference>
<dbReference type="InterPro" id="IPR004839">
    <property type="entry name" value="Aminotransferase_I/II_large"/>
</dbReference>
<dbReference type="Gene3D" id="3.40.640.10">
    <property type="entry name" value="Type I PLP-dependent aspartate aminotransferase-like (Major domain)"/>
    <property type="match status" value="1"/>
</dbReference>
<reference evidence="4 5" key="1">
    <citation type="submission" date="2016-10" db="EMBL/GenBank/DDBJ databases">
        <authorList>
            <person name="de Groot N.N."/>
        </authorList>
    </citation>
    <scope>NUCLEOTIDE SEQUENCE [LARGE SCALE GENOMIC DNA]</scope>
    <source>
        <strain evidence="4 5">CGMCC 4.5739</strain>
    </source>
</reference>
<dbReference type="PRINTS" id="PR00753">
    <property type="entry name" value="ACCSYNTHASE"/>
</dbReference>
<comment type="similarity">
    <text evidence="2">Belongs to the class-I pyridoxal-phosphate-dependent aminotransferase family.</text>
</comment>
<dbReference type="EC" id="2.6.1.-" evidence="2"/>
<dbReference type="InterPro" id="IPR015421">
    <property type="entry name" value="PyrdxlP-dep_Trfase_major"/>
</dbReference>
<dbReference type="PANTHER" id="PTHR43795:SF39">
    <property type="entry name" value="AMINOTRANSFERASE CLASS I_CLASSII DOMAIN-CONTAINING PROTEIN"/>
    <property type="match status" value="1"/>
</dbReference>
<proteinExistence type="inferred from homology"/>
<evidence type="ECO:0000256" key="2">
    <source>
        <dbReference type="RuleBase" id="RU000481"/>
    </source>
</evidence>
<feature type="domain" description="Aminotransferase class I/classII large" evidence="3">
    <location>
        <begin position="68"/>
        <end position="435"/>
    </location>
</feature>
<dbReference type="CDD" id="cd00609">
    <property type="entry name" value="AAT_like"/>
    <property type="match status" value="1"/>
</dbReference>
<dbReference type="AlphaFoldDB" id="A0A1I1MUX3"/>
<keyword evidence="2 4" id="KW-0032">Aminotransferase</keyword>